<dbReference type="AlphaFoldDB" id="A0A9X3FDZ5"/>
<dbReference type="Proteomes" id="UP001145087">
    <property type="component" value="Unassembled WGS sequence"/>
</dbReference>
<dbReference type="InterPro" id="IPR013096">
    <property type="entry name" value="Cupin_2"/>
</dbReference>
<organism evidence="2 3">
    <name type="scientific">Draconibacterium aestuarii</name>
    <dbReference type="NCBI Taxonomy" id="2998507"/>
    <lineage>
        <taxon>Bacteria</taxon>
        <taxon>Pseudomonadati</taxon>
        <taxon>Bacteroidota</taxon>
        <taxon>Bacteroidia</taxon>
        <taxon>Marinilabiliales</taxon>
        <taxon>Prolixibacteraceae</taxon>
        <taxon>Draconibacterium</taxon>
    </lineage>
</organism>
<reference evidence="2" key="1">
    <citation type="submission" date="2022-11" db="EMBL/GenBank/DDBJ databases">
        <title>Marilongibacter aestuarii gen. nov., sp. nov., isolated from tidal flat sediment.</title>
        <authorList>
            <person name="Jiayan W."/>
        </authorList>
    </citation>
    <scope>NUCLEOTIDE SEQUENCE</scope>
    <source>
        <strain evidence="2">Z1-6</strain>
    </source>
</reference>
<proteinExistence type="predicted"/>
<dbReference type="InterPro" id="IPR052535">
    <property type="entry name" value="Bacilysin_H2HPP_isomerase"/>
</dbReference>
<comment type="caution">
    <text evidence="2">The sequence shown here is derived from an EMBL/GenBank/DDBJ whole genome shotgun (WGS) entry which is preliminary data.</text>
</comment>
<feature type="domain" description="Cupin type-2" evidence="1">
    <location>
        <begin position="15"/>
        <end position="70"/>
    </location>
</feature>
<evidence type="ECO:0000313" key="3">
    <source>
        <dbReference type="Proteomes" id="UP001145087"/>
    </source>
</evidence>
<evidence type="ECO:0000313" key="2">
    <source>
        <dbReference type="EMBL" id="MCY1721280.1"/>
    </source>
</evidence>
<dbReference type="CDD" id="cd02238">
    <property type="entry name" value="cupin_KdgF"/>
    <property type="match status" value="1"/>
</dbReference>
<dbReference type="PANTHER" id="PTHR40112">
    <property type="entry name" value="H2HPP ISOMERASE"/>
    <property type="match status" value="1"/>
</dbReference>
<dbReference type="EMBL" id="JAPOHD010000027">
    <property type="protein sequence ID" value="MCY1721280.1"/>
    <property type="molecule type" value="Genomic_DNA"/>
</dbReference>
<dbReference type="Gene3D" id="2.60.120.10">
    <property type="entry name" value="Jelly Rolls"/>
    <property type="match status" value="1"/>
</dbReference>
<dbReference type="PANTHER" id="PTHR40112:SF1">
    <property type="entry name" value="H2HPP ISOMERASE"/>
    <property type="match status" value="1"/>
</dbReference>
<name>A0A9X3FDZ5_9BACT</name>
<sequence length="91" mass="10523">MRPLAFEEKTILCEFKLDKGSDLPAHQHPYEQTGYLISGKMDLRIGKEWFVAESGDSWSIPENMEHEVKILEASIVLELFTPIRTDYLPNQ</sequence>
<dbReference type="InterPro" id="IPR011051">
    <property type="entry name" value="RmlC_Cupin_sf"/>
</dbReference>
<dbReference type="Pfam" id="PF07883">
    <property type="entry name" value="Cupin_2"/>
    <property type="match status" value="1"/>
</dbReference>
<protein>
    <submittedName>
        <fullName evidence="2">Cupin domain-containing protein</fullName>
    </submittedName>
</protein>
<gene>
    <name evidence="2" type="ORF">OU798_13055</name>
</gene>
<dbReference type="InterPro" id="IPR014710">
    <property type="entry name" value="RmlC-like_jellyroll"/>
</dbReference>
<accession>A0A9X3FDZ5</accession>
<keyword evidence="3" id="KW-1185">Reference proteome</keyword>
<dbReference type="SUPFAM" id="SSF51182">
    <property type="entry name" value="RmlC-like cupins"/>
    <property type="match status" value="1"/>
</dbReference>
<evidence type="ECO:0000259" key="1">
    <source>
        <dbReference type="Pfam" id="PF07883"/>
    </source>
</evidence>